<feature type="transmembrane region" description="Helical" evidence="7">
    <location>
        <begin position="379"/>
        <end position="397"/>
    </location>
</feature>
<evidence type="ECO:0000256" key="2">
    <source>
        <dbReference type="ARBA" id="ARBA00006510"/>
    </source>
</evidence>
<evidence type="ECO:0000256" key="7">
    <source>
        <dbReference type="SAM" id="Phobius"/>
    </source>
</evidence>
<feature type="transmembrane region" description="Helical" evidence="7">
    <location>
        <begin position="322"/>
        <end position="349"/>
    </location>
</feature>
<keyword evidence="5 7" id="KW-0472">Membrane</keyword>
<organism evidence="9">
    <name type="scientific">Phaeomonas parva</name>
    <dbReference type="NCBI Taxonomy" id="124430"/>
    <lineage>
        <taxon>Eukaryota</taxon>
        <taxon>Sar</taxon>
        <taxon>Stramenopiles</taxon>
        <taxon>Ochrophyta</taxon>
        <taxon>Pinguiophyceae</taxon>
        <taxon>Pinguiochrysidales</taxon>
        <taxon>Pinguiochrysidaceae</taxon>
        <taxon>Phaeomonas</taxon>
    </lineage>
</organism>
<name>A0A7S1UGG4_9STRA</name>
<feature type="domain" description="TMC" evidence="8">
    <location>
        <begin position="627"/>
        <end position="733"/>
    </location>
</feature>
<evidence type="ECO:0000256" key="5">
    <source>
        <dbReference type="ARBA" id="ARBA00023136"/>
    </source>
</evidence>
<feature type="compositionally biased region" description="Acidic residues" evidence="6">
    <location>
        <begin position="146"/>
        <end position="155"/>
    </location>
</feature>
<evidence type="ECO:0000259" key="8">
    <source>
        <dbReference type="Pfam" id="PF07810"/>
    </source>
</evidence>
<dbReference type="PANTHER" id="PTHR23302">
    <property type="entry name" value="TRANSMEMBRANE CHANNEL-RELATED"/>
    <property type="match status" value="1"/>
</dbReference>
<feature type="region of interest" description="Disordered" evidence="6">
    <location>
        <begin position="112"/>
        <end position="172"/>
    </location>
</feature>
<evidence type="ECO:0000313" key="9">
    <source>
        <dbReference type="EMBL" id="CAD9265348.1"/>
    </source>
</evidence>
<accession>A0A7S1UGG4</accession>
<dbReference type="InterPro" id="IPR012496">
    <property type="entry name" value="TMC_dom"/>
</dbReference>
<feature type="region of interest" description="Disordered" evidence="6">
    <location>
        <begin position="1"/>
        <end position="47"/>
    </location>
</feature>
<dbReference type="Pfam" id="PF07810">
    <property type="entry name" value="TMC"/>
    <property type="match status" value="1"/>
</dbReference>
<feature type="transmembrane region" description="Helical" evidence="7">
    <location>
        <begin position="849"/>
        <end position="869"/>
    </location>
</feature>
<keyword evidence="3 7" id="KW-0812">Transmembrane</keyword>
<dbReference type="AlphaFoldDB" id="A0A7S1UGG4"/>
<comment type="similarity">
    <text evidence="2">Belongs to the TMC family.</text>
</comment>
<sequence>MRRGRRVVPQPSARRLQSVRPRGVELSAGGDGELGSYGQDAHPGSPARSLENVNVEVEGGAGAPAAAAVSAGGRTYASILDQDVDAHFGATSASGGADVDDELAYLMEEVDDFMSPSPSPKRRAHRSPRSGGGTGYSFAETTPQEFSDDGAESGDEGIAFGRNDTTNNTLPELGSISQERYQKIKQHSQELVKQLSKLRARHEKDRERLKEKDKALNALYDKVSAIEGELIDVKYEKEKLENVKQKRAENTSAEEQRRKQREEARKLLLQQADDEEDNIFAHDDGDASKLLKWKKKATKILLKMTPLSGDIRSVKARYGSSVASYFFFYQWMIINYMILVALQILPLLYHFARATKPWDFTGILPRFFVLSSYTSDERFTYALMLAGTLGFLIFTTLRKWIKDDKVRKQIQSLEESKGDDDGAGPGGRSNFAKQFLCVWDNSVFAKESVQDSRLSNGQEILVSLETLKVVDTKERTLQESLVLYAKRALGLLLYMGLQGVSWACIVMLLISTDAISKAMEEDVGNLSGSDTFQETATTAVISGGVSVINAVMPKVIDLLTQLESWDTAQMIVKVTTTKLFLSKMLNVLIQAVAYNLTTNPYAFGEREAFRTARDSIKKDFLEESYDCAADQAGLALFTLVFSEFFVGKVIDLVMPVAMTLVSKFVTKKPYVPDEFQLATRFVGLLYFQGLVLVAFPYVPLTTFFVVIFFILSFKFEKYYVINFNAKPKRPWKAEDAGAFYIKFYLTTLILLGCPAVYYFLATETFPKSCSLQDTDIGLCVDAADAASGTCELDMSNSYYPNFSGDWCASYPACVCDYKCGPFTHDSSAYSVIEEYINKSDLLSQIYDVLVNQVIVVWLFVTGLSVYAYFRSNTLQVVQDLQDERESFWGFERSELEVKLRKSAKEIERLKIQVNTLGST</sequence>
<proteinExistence type="inferred from homology"/>
<evidence type="ECO:0000256" key="1">
    <source>
        <dbReference type="ARBA" id="ARBA00004141"/>
    </source>
</evidence>
<dbReference type="GO" id="GO:0008381">
    <property type="term" value="F:mechanosensitive monoatomic ion channel activity"/>
    <property type="evidence" value="ECO:0007669"/>
    <property type="project" value="TreeGrafter"/>
</dbReference>
<evidence type="ECO:0000256" key="3">
    <source>
        <dbReference type="ARBA" id="ARBA00022692"/>
    </source>
</evidence>
<reference evidence="9" key="1">
    <citation type="submission" date="2021-01" db="EMBL/GenBank/DDBJ databases">
        <authorList>
            <person name="Corre E."/>
            <person name="Pelletier E."/>
            <person name="Niang G."/>
            <person name="Scheremetjew M."/>
            <person name="Finn R."/>
            <person name="Kale V."/>
            <person name="Holt S."/>
            <person name="Cochrane G."/>
            <person name="Meng A."/>
            <person name="Brown T."/>
            <person name="Cohen L."/>
        </authorList>
    </citation>
    <scope>NUCLEOTIDE SEQUENCE</scope>
    <source>
        <strain evidence="9">CCMP2877</strain>
    </source>
</reference>
<feature type="compositionally biased region" description="Polar residues" evidence="6">
    <location>
        <begin position="163"/>
        <end position="172"/>
    </location>
</feature>
<dbReference type="InterPro" id="IPR038900">
    <property type="entry name" value="TMC"/>
</dbReference>
<gene>
    <name evidence="9" type="ORF">PPAR1163_LOCUS23764</name>
</gene>
<protein>
    <recommendedName>
        <fullName evidence="8">TMC domain-containing protein</fullName>
    </recommendedName>
</protein>
<comment type="subcellular location">
    <subcellularLocation>
        <location evidence="1">Membrane</location>
        <topology evidence="1">Multi-pass membrane protein</topology>
    </subcellularLocation>
</comment>
<dbReference type="GO" id="GO:0005886">
    <property type="term" value="C:plasma membrane"/>
    <property type="evidence" value="ECO:0007669"/>
    <property type="project" value="InterPro"/>
</dbReference>
<evidence type="ECO:0000256" key="4">
    <source>
        <dbReference type="ARBA" id="ARBA00022989"/>
    </source>
</evidence>
<feature type="transmembrane region" description="Helical" evidence="7">
    <location>
        <begin position="741"/>
        <end position="760"/>
    </location>
</feature>
<dbReference type="EMBL" id="HBGJ01037619">
    <property type="protein sequence ID" value="CAD9265348.1"/>
    <property type="molecule type" value="Transcribed_RNA"/>
</dbReference>
<keyword evidence="4 7" id="KW-1133">Transmembrane helix</keyword>
<evidence type="ECO:0000256" key="6">
    <source>
        <dbReference type="SAM" id="MobiDB-lite"/>
    </source>
</evidence>
<feature type="transmembrane region" description="Helical" evidence="7">
    <location>
        <begin position="491"/>
        <end position="510"/>
    </location>
</feature>
<feature type="region of interest" description="Disordered" evidence="6">
    <location>
        <begin position="242"/>
        <end position="263"/>
    </location>
</feature>
<dbReference type="PANTHER" id="PTHR23302:SF24">
    <property type="entry name" value="TMC DOMAIN-CONTAINING PROTEIN"/>
    <property type="match status" value="1"/>
</dbReference>